<dbReference type="PANTHER" id="PTHR40943:SF1">
    <property type="entry name" value="CYTOPLASMIC PROTEIN"/>
    <property type="match status" value="1"/>
</dbReference>
<gene>
    <name evidence="2" type="ORF">LVJ82_01655</name>
</gene>
<evidence type="ECO:0000313" key="3">
    <source>
        <dbReference type="Proteomes" id="UP000832011"/>
    </source>
</evidence>
<dbReference type="Pfam" id="PF05899">
    <property type="entry name" value="Cupin_3"/>
    <property type="match status" value="1"/>
</dbReference>
<accession>A0ABY4E2X0</accession>
<dbReference type="Gene3D" id="2.60.120.10">
    <property type="entry name" value="Jelly Rolls"/>
    <property type="match status" value="1"/>
</dbReference>
<dbReference type="CDD" id="cd02227">
    <property type="entry name" value="cupin_TM1112-like"/>
    <property type="match status" value="1"/>
</dbReference>
<name>A0ABY4E2X0_9NEIS</name>
<feature type="domain" description="(S)-ureidoglycine aminohydrolase cupin" evidence="1">
    <location>
        <begin position="44"/>
        <end position="113"/>
    </location>
</feature>
<organism evidence="2 3">
    <name type="scientific">Vitreoscilla massiliensis</name>
    <dbReference type="NCBI Taxonomy" id="1689272"/>
    <lineage>
        <taxon>Bacteria</taxon>
        <taxon>Pseudomonadati</taxon>
        <taxon>Pseudomonadota</taxon>
        <taxon>Betaproteobacteria</taxon>
        <taxon>Neisseriales</taxon>
        <taxon>Neisseriaceae</taxon>
        <taxon>Vitreoscilla</taxon>
    </lineage>
</organism>
<proteinExistence type="predicted"/>
<dbReference type="Proteomes" id="UP000832011">
    <property type="component" value="Chromosome"/>
</dbReference>
<protein>
    <submittedName>
        <fullName evidence="2">Cupin domain-containing protein</fullName>
    </submittedName>
</protein>
<sequence length="116" mass="12778">MNQNILVLQQTEMAELGTAQAALLPLGTPIAHFRTAQDQTATDSGTKIGIWESSPGQFRRAVAEREFSHILQGWCVFTPDEGAAITLHAGDAVFFPAHTQGVWDIKADFRKTYCIF</sequence>
<keyword evidence="3" id="KW-1185">Reference proteome</keyword>
<dbReference type="InterPro" id="IPR014710">
    <property type="entry name" value="RmlC-like_jellyroll"/>
</dbReference>
<evidence type="ECO:0000313" key="2">
    <source>
        <dbReference type="EMBL" id="UOO89721.1"/>
    </source>
</evidence>
<dbReference type="PANTHER" id="PTHR40943">
    <property type="entry name" value="CYTOPLASMIC PROTEIN-RELATED"/>
    <property type="match status" value="1"/>
</dbReference>
<dbReference type="InterPro" id="IPR011051">
    <property type="entry name" value="RmlC_Cupin_sf"/>
</dbReference>
<dbReference type="RefSeq" id="WP_058305601.1">
    <property type="nucleotide sequence ID" value="NZ_CABKVG010000007.1"/>
</dbReference>
<dbReference type="EMBL" id="CP091511">
    <property type="protein sequence ID" value="UOO89721.1"/>
    <property type="molecule type" value="Genomic_DNA"/>
</dbReference>
<evidence type="ECO:0000259" key="1">
    <source>
        <dbReference type="Pfam" id="PF05899"/>
    </source>
</evidence>
<dbReference type="InterPro" id="IPR008579">
    <property type="entry name" value="UGlyAH_Cupin_dom"/>
</dbReference>
<dbReference type="SUPFAM" id="SSF51182">
    <property type="entry name" value="RmlC-like cupins"/>
    <property type="match status" value="1"/>
</dbReference>
<reference evidence="2 3" key="1">
    <citation type="journal article" date="2022" name="Res Sq">
        <title>Evolution of multicellular longitudinally dividing oral cavity symbionts (Neisseriaceae).</title>
        <authorList>
            <person name="Nyongesa S."/>
            <person name="Weber P."/>
            <person name="Bernet E."/>
            <person name="Pullido F."/>
            <person name="Nieckarz M."/>
            <person name="Delaby M."/>
            <person name="Nieves C."/>
            <person name="Viehboeck T."/>
            <person name="Krause N."/>
            <person name="Rivera-Millot A."/>
            <person name="Nakamura A."/>
            <person name="Vischer N."/>
            <person name="VanNieuwenhze M."/>
            <person name="Brun Y."/>
            <person name="Cava F."/>
            <person name="Bulgheresi S."/>
            <person name="Veyrier F."/>
        </authorList>
    </citation>
    <scope>NUCLEOTIDE SEQUENCE [LARGE SCALE GENOMIC DNA]</scope>
    <source>
        <strain evidence="2 3">SN4</strain>
    </source>
</reference>